<dbReference type="CDD" id="cd04194">
    <property type="entry name" value="GT8_A4GalT_like"/>
    <property type="match status" value="1"/>
</dbReference>
<name>A0A413CQ13_9FIRM</name>
<sequence length="427" mass="49222">MKLHISNINGFNASKELLDAQTKISKVGIELGAYEMGIYTYPVDSDSDVELSKRLDGIISALGFGDIVVLQLPTLNGYKYDSLLLAKILAYRTKLIIYIHGECLDSSYLNLLKRADSIIVNKNVNYHFLKNHGFCSVFLDSNYGHTKKCLMDAIECLCFVENTLLCMRNRVVENEIQVGFGLYDKTGDYTSWVGVTIQSILEHTNSKVCFHILHDSTLSNANKIKLIEIVEKFDDRIQFYSLSDDLFEEYNAQMGNYTVGAMFRVMLPKILGDLNRIIYLDADLLFNRDIQELWDIDINDYCLAAVPDLNVKKGYIWTYPTRGKVIEKFKYFNSGVLYMNLENIRKKGDLHTQTIEYLKEHPESDLPDQDALNVIYKDDTLLIDENWNYFAESIRHADERELKNKVYHYVGTLCTVNSQTEMDYLFI</sequence>
<dbReference type="Gene3D" id="3.40.50.2000">
    <property type="entry name" value="Glycogen Phosphorylase B"/>
    <property type="match status" value="1"/>
</dbReference>
<dbReference type="Proteomes" id="UP000284651">
    <property type="component" value="Unassembled WGS sequence"/>
</dbReference>
<dbReference type="Pfam" id="PF26334">
    <property type="entry name" value="Gtf3_N"/>
    <property type="match status" value="1"/>
</dbReference>
<dbReference type="InterPro" id="IPR002495">
    <property type="entry name" value="Glyco_trans_8"/>
</dbReference>
<protein>
    <recommendedName>
        <fullName evidence="4">Glucosyltransferase 3-like N-terminal domain-containing protein</fullName>
    </recommendedName>
</protein>
<evidence type="ECO:0000259" key="4">
    <source>
        <dbReference type="Pfam" id="PF26334"/>
    </source>
</evidence>
<dbReference type="PANTHER" id="PTHR13778">
    <property type="entry name" value="GLYCOSYLTRANSFERASE 8 DOMAIN-CONTAINING PROTEIN"/>
    <property type="match status" value="1"/>
</dbReference>
<evidence type="ECO:0000256" key="2">
    <source>
        <dbReference type="ARBA" id="ARBA00022679"/>
    </source>
</evidence>
<dbReference type="RefSeq" id="WP_118357932.1">
    <property type="nucleotide sequence ID" value="NZ_QSAT01000071.1"/>
</dbReference>
<reference evidence="5 6" key="1">
    <citation type="submission" date="2018-08" db="EMBL/GenBank/DDBJ databases">
        <title>A genome reference for cultivated species of the human gut microbiota.</title>
        <authorList>
            <person name="Zou Y."/>
            <person name="Xue W."/>
            <person name="Luo G."/>
        </authorList>
    </citation>
    <scope>NUCLEOTIDE SEQUENCE [LARGE SCALE GENOMIC DNA]</scope>
    <source>
        <strain evidence="5 6">AF10-31</strain>
    </source>
</reference>
<keyword evidence="3" id="KW-0479">Metal-binding</keyword>
<evidence type="ECO:0000256" key="1">
    <source>
        <dbReference type="ARBA" id="ARBA00022676"/>
    </source>
</evidence>
<dbReference type="InterPro" id="IPR058591">
    <property type="entry name" value="Gtf3_N"/>
</dbReference>
<dbReference type="GO" id="GO:0046872">
    <property type="term" value="F:metal ion binding"/>
    <property type="evidence" value="ECO:0007669"/>
    <property type="project" value="UniProtKB-KW"/>
</dbReference>
<dbReference type="InterPro" id="IPR050748">
    <property type="entry name" value="Glycosyltrans_8_dom-fam"/>
</dbReference>
<accession>A0A413CQ13</accession>
<feature type="domain" description="Glucosyltransferase 3-like N-terminal" evidence="4">
    <location>
        <begin position="2"/>
        <end position="134"/>
    </location>
</feature>
<dbReference type="Gene3D" id="3.90.550.10">
    <property type="entry name" value="Spore Coat Polysaccharide Biosynthesis Protein SpsA, Chain A"/>
    <property type="match status" value="1"/>
</dbReference>
<dbReference type="SUPFAM" id="SSF53448">
    <property type="entry name" value="Nucleotide-diphospho-sugar transferases"/>
    <property type="match status" value="1"/>
</dbReference>
<dbReference type="AlphaFoldDB" id="A0A413CQ13"/>
<proteinExistence type="predicted"/>
<evidence type="ECO:0000313" key="5">
    <source>
        <dbReference type="EMBL" id="RGW71765.1"/>
    </source>
</evidence>
<dbReference type="EMBL" id="QSAT01000071">
    <property type="protein sequence ID" value="RGW71765.1"/>
    <property type="molecule type" value="Genomic_DNA"/>
</dbReference>
<dbReference type="InterPro" id="IPR029044">
    <property type="entry name" value="Nucleotide-diphossugar_trans"/>
</dbReference>
<organism evidence="5 6">
    <name type="scientific">Holdemanella biformis</name>
    <dbReference type="NCBI Taxonomy" id="1735"/>
    <lineage>
        <taxon>Bacteria</taxon>
        <taxon>Bacillati</taxon>
        <taxon>Bacillota</taxon>
        <taxon>Erysipelotrichia</taxon>
        <taxon>Erysipelotrichales</taxon>
        <taxon>Erysipelotrichaceae</taxon>
        <taxon>Holdemanella</taxon>
    </lineage>
</organism>
<keyword evidence="2" id="KW-0808">Transferase</keyword>
<dbReference type="GO" id="GO:0016757">
    <property type="term" value="F:glycosyltransferase activity"/>
    <property type="evidence" value="ECO:0007669"/>
    <property type="project" value="UniProtKB-KW"/>
</dbReference>
<comment type="caution">
    <text evidence="5">The sequence shown here is derived from an EMBL/GenBank/DDBJ whole genome shotgun (WGS) entry which is preliminary data.</text>
</comment>
<keyword evidence="1" id="KW-0328">Glycosyltransferase</keyword>
<dbReference type="PANTHER" id="PTHR13778:SF47">
    <property type="entry name" value="LIPOPOLYSACCHARIDE 1,3-GALACTOSYLTRANSFERASE"/>
    <property type="match status" value="1"/>
</dbReference>
<dbReference type="Pfam" id="PF01501">
    <property type="entry name" value="Glyco_transf_8"/>
    <property type="match status" value="1"/>
</dbReference>
<evidence type="ECO:0000256" key="3">
    <source>
        <dbReference type="ARBA" id="ARBA00022723"/>
    </source>
</evidence>
<evidence type="ECO:0000313" key="6">
    <source>
        <dbReference type="Proteomes" id="UP000284651"/>
    </source>
</evidence>
<gene>
    <name evidence="5" type="ORF">DWV56_12340</name>
</gene>